<comment type="caution">
    <text evidence="1">The sequence shown here is derived from an EMBL/GenBank/DDBJ whole genome shotgun (WGS) entry which is preliminary data.</text>
</comment>
<dbReference type="InterPro" id="IPR014054">
    <property type="entry name" value="Phage_regulatory_Rha"/>
</dbReference>
<dbReference type="EMBL" id="JACAGK010000044">
    <property type="protein sequence ID" value="MDM1049364.1"/>
    <property type="molecule type" value="Genomic_DNA"/>
</dbReference>
<dbReference type="Proteomes" id="UP001170954">
    <property type="component" value="Unassembled WGS sequence"/>
</dbReference>
<gene>
    <name evidence="1" type="ORF">HX018_14065</name>
</gene>
<evidence type="ECO:0000313" key="2">
    <source>
        <dbReference type="Proteomes" id="UP001170954"/>
    </source>
</evidence>
<evidence type="ECO:0000313" key="1">
    <source>
        <dbReference type="EMBL" id="MDM1049364.1"/>
    </source>
</evidence>
<keyword evidence="2" id="KW-1185">Reference proteome</keyword>
<reference evidence="1" key="1">
    <citation type="submission" date="2020-06" db="EMBL/GenBank/DDBJ databases">
        <authorList>
            <person name="Dong N."/>
        </authorList>
    </citation>
    <scope>NUCLEOTIDE SEQUENCE</scope>
    <source>
        <strain evidence="1">R1692</strain>
    </source>
</reference>
<accession>A0ABT7NQ28</accession>
<sequence>MELTAKQQTITSREIAEMAGKPHNDVLKSIRKMETAWEKVNGGNFSLVDYTDAKGEKRPQYLLTKTETLYIATKFNDEARARLVLRWEELERNDRSRALPPEILLSLDEKIRTARHELDRLIQTRDHLLELSGSTMQDEYIENEGWENTFIDKFGEELYTHIHENIDQWISAGDIPSCDFNVRYALHGVTSQKFLKAISEYCDAMGIKFNPHKVVARRGKTAVRKRSFSY</sequence>
<dbReference type="RefSeq" id="WP_286651806.1">
    <property type="nucleotide sequence ID" value="NZ_JACAGK010000044.1"/>
</dbReference>
<name>A0ABT7NQ28_9SPHI</name>
<proteinExistence type="predicted"/>
<organism evidence="1 2">
    <name type="scientific">Sphingobacterium hotanense</name>
    <dbReference type="NCBI Taxonomy" id="649196"/>
    <lineage>
        <taxon>Bacteria</taxon>
        <taxon>Pseudomonadati</taxon>
        <taxon>Bacteroidota</taxon>
        <taxon>Sphingobacteriia</taxon>
        <taxon>Sphingobacteriales</taxon>
        <taxon>Sphingobacteriaceae</taxon>
        <taxon>Sphingobacterium</taxon>
    </lineage>
</organism>
<reference evidence="1" key="2">
    <citation type="journal article" date="2022" name="Sci. Total Environ.">
        <title>Prevalence, transmission, and molecular epidemiology of tet(X)-positive bacteria among humans, animals, and environmental niches in China: An epidemiological, and genomic-based study.</title>
        <authorList>
            <person name="Dong N."/>
            <person name="Zeng Y."/>
            <person name="Cai C."/>
            <person name="Sun C."/>
            <person name="Lu J."/>
            <person name="Liu C."/>
            <person name="Zhou H."/>
            <person name="Sun Q."/>
            <person name="Shu L."/>
            <person name="Wang H."/>
            <person name="Wang Y."/>
            <person name="Wang S."/>
            <person name="Wu C."/>
            <person name="Chan E.W."/>
            <person name="Chen G."/>
            <person name="Shen Z."/>
            <person name="Chen S."/>
            <person name="Zhang R."/>
        </authorList>
    </citation>
    <scope>NUCLEOTIDE SEQUENCE</scope>
    <source>
        <strain evidence="1">R1692</strain>
    </source>
</reference>
<dbReference type="Pfam" id="PF09669">
    <property type="entry name" value="Phage_pRha"/>
    <property type="match status" value="1"/>
</dbReference>
<protein>
    <submittedName>
        <fullName evidence="1">Rha family transcriptional regulator</fullName>
    </submittedName>
</protein>